<gene>
    <name evidence="1" type="ORF">H6G83_01450</name>
</gene>
<dbReference type="Proteomes" id="UP000661112">
    <property type="component" value="Unassembled WGS sequence"/>
</dbReference>
<keyword evidence="2" id="KW-1185">Reference proteome</keyword>
<comment type="caution">
    <text evidence="1">The sequence shown here is derived from an EMBL/GenBank/DDBJ whole genome shotgun (WGS) entry which is preliminary data.</text>
</comment>
<organism evidence="1 2">
    <name type="scientific">Anabaena azotica FACHB-119</name>
    <dbReference type="NCBI Taxonomy" id="947527"/>
    <lineage>
        <taxon>Bacteria</taxon>
        <taxon>Bacillati</taxon>
        <taxon>Cyanobacteriota</taxon>
        <taxon>Cyanophyceae</taxon>
        <taxon>Nostocales</taxon>
        <taxon>Nostocaceae</taxon>
        <taxon>Anabaena</taxon>
        <taxon>Anabaena azotica</taxon>
    </lineage>
</organism>
<evidence type="ECO:0000313" key="1">
    <source>
        <dbReference type="EMBL" id="MBD2499291.1"/>
    </source>
</evidence>
<sequence length="114" mass="13507">MQLNIVNDQLQIEFTWKEQLLAVRFQKLWLIPLAHIKQVTAAKPQSSWKELRTPGSMIPGIIKAGTYYTESGKEFWYVNRDTNYLTIELENESYKRIILTIENNNYWQQQLTQG</sequence>
<proteinExistence type="predicted"/>
<dbReference type="EMBL" id="JACJSG010000002">
    <property type="protein sequence ID" value="MBD2499291.1"/>
    <property type="molecule type" value="Genomic_DNA"/>
</dbReference>
<accession>A0ABR8CX98</accession>
<dbReference type="RefSeq" id="WP_190465918.1">
    <property type="nucleotide sequence ID" value="NZ_JACJSG010000002.1"/>
</dbReference>
<reference evidence="1 2" key="1">
    <citation type="journal article" date="2020" name="ISME J.">
        <title>Comparative genomics reveals insights into cyanobacterial evolution and habitat adaptation.</title>
        <authorList>
            <person name="Chen M.Y."/>
            <person name="Teng W.K."/>
            <person name="Zhao L."/>
            <person name="Hu C.X."/>
            <person name="Zhou Y.K."/>
            <person name="Han B.P."/>
            <person name="Song L.R."/>
            <person name="Shu W.S."/>
        </authorList>
    </citation>
    <scope>NUCLEOTIDE SEQUENCE [LARGE SCALE GENOMIC DNA]</scope>
    <source>
        <strain evidence="1 2">FACHB-119</strain>
    </source>
</reference>
<evidence type="ECO:0000313" key="2">
    <source>
        <dbReference type="Proteomes" id="UP000661112"/>
    </source>
</evidence>
<name>A0ABR8CX98_9NOST</name>
<protein>
    <submittedName>
        <fullName evidence="1">Uncharacterized protein</fullName>
    </submittedName>
</protein>